<keyword evidence="1" id="KW-1133">Transmembrane helix</keyword>
<dbReference type="EMBL" id="QQBB01000005">
    <property type="protein sequence ID" value="RDI58699.1"/>
    <property type="molecule type" value="Genomic_DNA"/>
</dbReference>
<name>A0A370HJN3_9HYPH</name>
<protein>
    <submittedName>
        <fullName evidence="2">Uncharacterized protein</fullName>
    </submittedName>
</protein>
<dbReference type="AlphaFoldDB" id="A0A370HJN3"/>
<comment type="caution">
    <text evidence="2">The sequence shown here is derived from an EMBL/GenBank/DDBJ whole genome shotgun (WGS) entry which is preliminary data.</text>
</comment>
<dbReference type="Proteomes" id="UP000254925">
    <property type="component" value="Unassembled WGS sequence"/>
</dbReference>
<gene>
    <name evidence="2" type="ORF">DES45_105222</name>
</gene>
<accession>A0A370HJN3</accession>
<dbReference type="RefSeq" id="WP_170151504.1">
    <property type="nucleotide sequence ID" value="NZ_QQBB01000005.1"/>
</dbReference>
<proteinExistence type="predicted"/>
<sequence length="51" mass="5207">MITGAAFVALVMGALAYVSGDSSTFLVNLAEIIGVIALFALVCATESISER</sequence>
<feature type="transmembrane region" description="Helical" evidence="1">
    <location>
        <begin position="26"/>
        <end position="45"/>
    </location>
</feature>
<evidence type="ECO:0000313" key="3">
    <source>
        <dbReference type="Proteomes" id="UP000254925"/>
    </source>
</evidence>
<keyword evidence="3" id="KW-1185">Reference proteome</keyword>
<organism evidence="2 3">
    <name type="scientific">Microvirga subterranea</name>
    <dbReference type="NCBI Taxonomy" id="186651"/>
    <lineage>
        <taxon>Bacteria</taxon>
        <taxon>Pseudomonadati</taxon>
        <taxon>Pseudomonadota</taxon>
        <taxon>Alphaproteobacteria</taxon>
        <taxon>Hyphomicrobiales</taxon>
        <taxon>Methylobacteriaceae</taxon>
        <taxon>Microvirga</taxon>
    </lineage>
</organism>
<keyword evidence="1" id="KW-0472">Membrane</keyword>
<reference evidence="2 3" key="1">
    <citation type="submission" date="2018-07" db="EMBL/GenBank/DDBJ databases">
        <title>Genomic Encyclopedia of Type Strains, Phase IV (KMG-IV): sequencing the most valuable type-strain genomes for metagenomic binning, comparative biology and taxonomic classification.</title>
        <authorList>
            <person name="Goeker M."/>
        </authorList>
    </citation>
    <scope>NUCLEOTIDE SEQUENCE [LARGE SCALE GENOMIC DNA]</scope>
    <source>
        <strain evidence="2 3">DSM 14364</strain>
    </source>
</reference>
<evidence type="ECO:0000256" key="1">
    <source>
        <dbReference type="SAM" id="Phobius"/>
    </source>
</evidence>
<keyword evidence="1" id="KW-0812">Transmembrane</keyword>
<evidence type="ECO:0000313" key="2">
    <source>
        <dbReference type="EMBL" id="RDI58699.1"/>
    </source>
</evidence>